<organism evidence="2 3">
    <name type="scientific">Oryza meyeriana var. granulata</name>
    <dbReference type="NCBI Taxonomy" id="110450"/>
    <lineage>
        <taxon>Eukaryota</taxon>
        <taxon>Viridiplantae</taxon>
        <taxon>Streptophyta</taxon>
        <taxon>Embryophyta</taxon>
        <taxon>Tracheophyta</taxon>
        <taxon>Spermatophyta</taxon>
        <taxon>Magnoliopsida</taxon>
        <taxon>Liliopsida</taxon>
        <taxon>Poales</taxon>
        <taxon>Poaceae</taxon>
        <taxon>BOP clade</taxon>
        <taxon>Oryzoideae</taxon>
        <taxon>Oryzeae</taxon>
        <taxon>Oryzinae</taxon>
        <taxon>Oryza</taxon>
        <taxon>Oryza meyeriana</taxon>
    </lineage>
</organism>
<feature type="transmembrane region" description="Helical" evidence="1">
    <location>
        <begin position="85"/>
        <end position="104"/>
    </location>
</feature>
<gene>
    <name evidence="2" type="ORF">E2562_025457</name>
</gene>
<sequence length="115" mass="12004">MGEVMCEVNGEIWCDSQAKGGQQLEQLDRGVAALTCPGSAAPFFPIYGVFGCAAALSSVRSAVDASRLHNSIDCTRHRFTAPPSLPLPVAVSVATAALGAALGCRRRRGSSRTRV</sequence>
<keyword evidence="1" id="KW-0472">Membrane</keyword>
<accession>A0A6G1D6R8</accession>
<keyword evidence="1" id="KW-1133">Transmembrane helix</keyword>
<evidence type="ECO:0000313" key="2">
    <source>
        <dbReference type="EMBL" id="KAF0908495.1"/>
    </source>
</evidence>
<dbReference type="Proteomes" id="UP000479710">
    <property type="component" value="Unassembled WGS sequence"/>
</dbReference>
<evidence type="ECO:0000256" key="1">
    <source>
        <dbReference type="SAM" id="Phobius"/>
    </source>
</evidence>
<reference evidence="2 3" key="1">
    <citation type="submission" date="2019-11" db="EMBL/GenBank/DDBJ databases">
        <title>Whole genome sequence of Oryza granulata.</title>
        <authorList>
            <person name="Li W."/>
        </authorList>
    </citation>
    <scope>NUCLEOTIDE SEQUENCE [LARGE SCALE GENOMIC DNA]</scope>
    <source>
        <strain evidence="3">cv. Menghai</strain>
        <tissue evidence="2">Leaf</tissue>
    </source>
</reference>
<dbReference type="AlphaFoldDB" id="A0A6G1D6R8"/>
<keyword evidence="3" id="KW-1185">Reference proteome</keyword>
<evidence type="ECO:0000313" key="3">
    <source>
        <dbReference type="Proteomes" id="UP000479710"/>
    </source>
</evidence>
<comment type="caution">
    <text evidence="2">The sequence shown here is derived from an EMBL/GenBank/DDBJ whole genome shotgun (WGS) entry which is preliminary data.</text>
</comment>
<protein>
    <submittedName>
        <fullName evidence="2">Uncharacterized protein</fullName>
    </submittedName>
</protein>
<dbReference type="EMBL" id="SPHZ02000007">
    <property type="protein sequence ID" value="KAF0908495.1"/>
    <property type="molecule type" value="Genomic_DNA"/>
</dbReference>
<keyword evidence="1" id="KW-0812">Transmembrane</keyword>
<proteinExistence type="predicted"/>
<name>A0A6G1D6R8_9ORYZ</name>